<dbReference type="EC" id="3.1.1.-" evidence="6"/>
<dbReference type="PANTHER" id="PTHR43142:SF1">
    <property type="entry name" value="CARBOXYLIC ESTER HYDROLASE"/>
    <property type="match status" value="1"/>
</dbReference>
<accession>A0A1Y1KTZ6</accession>
<dbReference type="InterPro" id="IPR019826">
    <property type="entry name" value="Carboxylesterase_B_AS"/>
</dbReference>
<feature type="domain" description="Carboxylesterase type B" evidence="7">
    <location>
        <begin position="23"/>
        <end position="532"/>
    </location>
</feature>
<dbReference type="InterPro" id="IPR002018">
    <property type="entry name" value="CarbesteraseB"/>
</dbReference>
<comment type="similarity">
    <text evidence="1 6">Belongs to the type-B carboxylesterase/lipase family.</text>
</comment>
<evidence type="ECO:0000313" key="8">
    <source>
        <dbReference type="EMBL" id="JAV63921.1"/>
    </source>
</evidence>
<evidence type="ECO:0000259" key="7">
    <source>
        <dbReference type="Pfam" id="PF00135"/>
    </source>
</evidence>
<dbReference type="Gene3D" id="3.40.50.1820">
    <property type="entry name" value="alpha/beta hydrolase"/>
    <property type="match status" value="1"/>
</dbReference>
<dbReference type="PANTHER" id="PTHR43142">
    <property type="entry name" value="CARBOXYLIC ESTER HYDROLASE"/>
    <property type="match status" value="1"/>
</dbReference>
<evidence type="ECO:0000256" key="1">
    <source>
        <dbReference type="ARBA" id="ARBA00005964"/>
    </source>
</evidence>
<dbReference type="Pfam" id="PF00135">
    <property type="entry name" value="COesterase"/>
    <property type="match status" value="1"/>
</dbReference>
<evidence type="ECO:0000256" key="3">
    <source>
        <dbReference type="ARBA" id="ARBA00022801"/>
    </source>
</evidence>
<dbReference type="InterPro" id="IPR029058">
    <property type="entry name" value="AB_hydrolase_fold"/>
</dbReference>
<keyword evidence="3 6" id="KW-0378">Hydrolase</keyword>
<dbReference type="SUPFAM" id="SSF53474">
    <property type="entry name" value="alpha/beta-Hydrolases"/>
    <property type="match status" value="1"/>
</dbReference>
<organism evidence="8">
    <name type="scientific">Photinus pyralis</name>
    <name type="common">Common eastern firefly</name>
    <name type="synonym">Lampyris pyralis</name>
    <dbReference type="NCBI Taxonomy" id="7054"/>
    <lineage>
        <taxon>Eukaryota</taxon>
        <taxon>Metazoa</taxon>
        <taxon>Ecdysozoa</taxon>
        <taxon>Arthropoda</taxon>
        <taxon>Hexapoda</taxon>
        <taxon>Insecta</taxon>
        <taxon>Pterygota</taxon>
        <taxon>Neoptera</taxon>
        <taxon>Endopterygota</taxon>
        <taxon>Coleoptera</taxon>
        <taxon>Polyphaga</taxon>
        <taxon>Elateriformia</taxon>
        <taxon>Elateroidea</taxon>
        <taxon>Lampyridae</taxon>
        <taxon>Lampyrinae</taxon>
        <taxon>Photinus</taxon>
    </lineage>
</organism>
<keyword evidence="5" id="KW-0325">Glycoprotein</keyword>
<name>A0A1Y1KTZ6_PHOPY</name>
<dbReference type="GO" id="GO:0052689">
    <property type="term" value="F:carboxylic ester hydrolase activity"/>
    <property type="evidence" value="ECO:0007669"/>
    <property type="project" value="UniProtKB-KW"/>
</dbReference>
<dbReference type="InterPro" id="IPR019819">
    <property type="entry name" value="Carboxylesterase_B_CS"/>
</dbReference>
<evidence type="ECO:0000256" key="6">
    <source>
        <dbReference type="RuleBase" id="RU361235"/>
    </source>
</evidence>
<proteinExistence type="inferred from homology"/>
<sequence>MNVCLFLLALFMCPLVFCANLYPKVKTSFGLIVGKYSTSYSGRRYAEYLSVPYAQPPLNDLRFKEPQPLKPWLGVWHANFSTKCAQLKHDAATGGIFMGQEDCLYISIFVPEVQHKKELDVIFNIHGGGFSFGGGNNYANPVYLMDRDVIFITVNYRLGVLGFMSTEDEVLPGNNGMKDQVQAIKWVKDNIRRFGGNPNSITLSGLSAGGASVQFHFLSPLSKGLFKGGISGSGNVLCPWVMQENPLRRARETGAAVGCNQKSTVELIKCMEQRSVAQLVETSRIHRAWLYNPFTTFGLVVEKFGNNPFLPEHPYALLRRNAIQDLPWLTSTVSHEGLYPVADFLTQDKYLEELKEKWTKVLPSILHYEDTIPRDRLEAVSIKIREFYFKNKPVSREMSQELIKMASDRLFFVDTDKSIRLQARANKSPTYYYYFAYTGEITHTFTDFWAPGGVRHGVCHGDDLAFIFPFPTNPYRRIALGDEHMKVTLLNIWTTFASTGVPKVDGVEWTPISSNEDDPINYLHIKSPNEIQMKSVDSIGNRAFWDSLNFEENERLFVSNRRNEL</sequence>
<dbReference type="PROSITE" id="PS00941">
    <property type="entry name" value="CARBOXYLESTERASE_B_2"/>
    <property type="match status" value="1"/>
</dbReference>
<keyword evidence="4" id="KW-1015">Disulfide bond</keyword>
<evidence type="ECO:0000256" key="4">
    <source>
        <dbReference type="ARBA" id="ARBA00023157"/>
    </source>
</evidence>
<dbReference type="PROSITE" id="PS00122">
    <property type="entry name" value="CARBOXYLESTERASE_B_1"/>
    <property type="match status" value="1"/>
</dbReference>
<keyword evidence="6" id="KW-0732">Signal</keyword>
<reference evidence="8" key="1">
    <citation type="journal article" date="2016" name="Sci. Rep.">
        <title>Molecular characterization of firefly nuptial gifts: a multi-omics approach sheds light on postcopulatory sexual selection.</title>
        <authorList>
            <person name="Al-Wathiqui N."/>
            <person name="Fallon T.R."/>
            <person name="South A."/>
            <person name="Weng J.K."/>
            <person name="Lewis S.M."/>
        </authorList>
    </citation>
    <scope>NUCLEOTIDE SEQUENCE</scope>
</reference>
<dbReference type="EMBL" id="GEZM01075851">
    <property type="protein sequence ID" value="JAV63921.1"/>
    <property type="molecule type" value="Transcribed_RNA"/>
</dbReference>
<keyword evidence="2" id="KW-0719">Serine esterase</keyword>
<evidence type="ECO:0000256" key="5">
    <source>
        <dbReference type="ARBA" id="ARBA00023180"/>
    </source>
</evidence>
<evidence type="ECO:0000256" key="2">
    <source>
        <dbReference type="ARBA" id="ARBA00022487"/>
    </source>
</evidence>
<feature type="signal peptide" evidence="6">
    <location>
        <begin position="1"/>
        <end position="18"/>
    </location>
</feature>
<protein>
    <recommendedName>
        <fullName evidence="6">Carboxylic ester hydrolase</fullName>
        <ecNumber evidence="6">3.1.1.-</ecNumber>
    </recommendedName>
</protein>
<dbReference type="AlphaFoldDB" id="A0A1Y1KTZ6"/>
<feature type="chain" id="PRO_5011831999" description="Carboxylic ester hydrolase" evidence="6">
    <location>
        <begin position="19"/>
        <end position="565"/>
    </location>
</feature>